<evidence type="ECO:0000256" key="2">
    <source>
        <dbReference type="SAM" id="MobiDB-lite"/>
    </source>
</evidence>
<evidence type="ECO:0000313" key="4">
    <source>
        <dbReference type="Proteomes" id="UP001152795"/>
    </source>
</evidence>
<dbReference type="InterPro" id="IPR013087">
    <property type="entry name" value="Znf_C2H2_type"/>
</dbReference>
<keyword evidence="4" id="KW-1185">Reference proteome</keyword>
<dbReference type="EMBL" id="CACRXK020000950">
    <property type="protein sequence ID" value="CAB3985990.1"/>
    <property type="molecule type" value="Genomic_DNA"/>
</dbReference>
<comment type="caution">
    <text evidence="3">The sequence shown here is derived from an EMBL/GenBank/DDBJ whole genome shotgun (WGS) entry which is preliminary data.</text>
</comment>
<dbReference type="PROSITE" id="PS50157">
    <property type="entry name" value="ZINC_FINGER_C2H2_2"/>
    <property type="match status" value="2"/>
</dbReference>
<reference evidence="3" key="1">
    <citation type="submission" date="2020-04" db="EMBL/GenBank/DDBJ databases">
        <authorList>
            <person name="Alioto T."/>
            <person name="Alioto T."/>
            <person name="Gomez Garrido J."/>
        </authorList>
    </citation>
    <scope>NUCLEOTIDE SEQUENCE</scope>
    <source>
        <strain evidence="3">A484AB</strain>
    </source>
</reference>
<gene>
    <name evidence="3" type="ORF">PACLA_8A053139</name>
</gene>
<feature type="compositionally biased region" description="Polar residues" evidence="2">
    <location>
        <begin position="137"/>
        <end position="146"/>
    </location>
</feature>
<dbReference type="OrthoDB" id="6123456at2759"/>
<dbReference type="AlphaFoldDB" id="A0A6S7GMK3"/>
<dbReference type="Proteomes" id="UP001152795">
    <property type="component" value="Unassembled WGS sequence"/>
</dbReference>
<keyword evidence="1" id="KW-0175">Coiled coil</keyword>
<name>A0A6S7GMK3_PARCT</name>
<dbReference type="PROSITE" id="PS00028">
    <property type="entry name" value="ZINC_FINGER_C2H2_1"/>
    <property type="match status" value="2"/>
</dbReference>
<feature type="region of interest" description="Disordered" evidence="2">
    <location>
        <begin position="137"/>
        <end position="157"/>
    </location>
</feature>
<dbReference type="SMART" id="SM00355">
    <property type="entry name" value="ZnF_C2H2"/>
    <property type="match status" value="2"/>
</dbReference>
<protein>
    <submittedName>
        <fullName evidence="3">Uncharacterized protein</fullName>
    </submittedName>
</protein>
<evidence type="ECO:0000313" key="3">
    <source>
        <dbReference type="EMBL" id="CAB3985990.1"/>
    </source>
</evidence>
<accession>A0A6S7GMK3</accession>
<organism evidence="3 4">
    <name type="scientific">Paramuricea clavata</name>
    <name type="common">Red gorgonian</name>
    <name type="synonym">Violescent sea-whip</name>
    <dbReference type="NCBI Taxonomy" id="317549"/>
    <lineage>
        <taxon>Eukaryota</taxon>
        <taxon>Metazoa</taxon>
        <taxon>Cnidaria</taxon>
        <taxon>Anthozoa</taxon>
        <taxon>Octocorallia</taxon>
        <taxon>Malacalcyonacea</taxon>
        <taxon>Plexauridae</taxon>
        <taxon>Paramuricea</taxon>
    </lineage>
</organism>
<sequence length="1051" mass="120479">MSNINETPKKLVPTAKHKLNSNDYCRCCKLSLRVQYGDSWKSVSTENVFNGSKKKGFEGQILAQNVDAIGIKVERKSDLSERLCKPCATKIRNARAGFLFLLHNINTINAIFMRDQEVETTATGVHDNINTSRTKRTLPTTVSTPERSPISKKTQKTGTIRLKRSLGKQFDNTINKDHNEDSLLNIDIICHDDEEKVQKQTRVKVLILWPNGRTDVKDTIRLVKNIVLNNWKAVSHIVLTHQELKPEILKAVRSATNNGFKQYCNSDTILKRRSTEELIAFSNSTIIKEITERCPLWSSCVSGACSVQLQQMHEYDNTNAINSVALATSAIARVRNKSMSALTYRVSSILFHSGVSYQDMTRLNRLGIGMSPDMVISFQRQLGKNFDSKVLSYKSSLEEKPHDTLALMMEIKDKQPVTNDDIVAIDVCEEKRSSYQHFTPESFTRITDMLQSEKEKKNVDIISNEVLDQVITDHKKFNFPFFKLVGDNIDHEINARIQTKEHGNQSIHWTHQTVIRDSVVDPCLDNTKPRQSLDQLQLLDILPTATIQSRLKHSWAILVSRVVTKHLKDFAFLRNVVINHIPHQYSKEASTKSEIDGDNEFDSIKELNPEFADWHGKVNLYEMEFNMFCKSDSGNELGTTKASMNRTRKTNASAGPGKKYNEYKEFHQCELEAHICSAFMEMTGMEDTNGTPKTINLPSNLTNKQTKGEWLLSLCESFINRYCFDSEDLDNLIQQTNQLELASLGKYKCRVEKCDKAFVYHSGRVSHEISAHQMNNDRNGQIRDEYGYYFCRADCGHVFSTKATRNRHEKKNHLQFTPEEDTSVNDTPDPIINDHLYNYHCAKLKFGMILFDFNDAVQEGDGQRLRDIYKLALLLYKSGGHTKYSYVVLLYLVKIAAIYSEFEAHNLMWNRFYNKYGRLGGNISLDLKKEQQNKVLKTIWRALGSNLNKASASRVAEALENLERLIESIDKECNLQERKGYRSSGNNTESVMQITSDLSSIKAFKFTPGRHGHASFPDFENKIVNLDYRNLHEWMSEKKKLWQSIYSRKSK</sequence>
<proteinExistence type="predicted"/>
<dbReference type="Pfam" id="PF20231">
    <property type="entry name" value="DUF6589"/>
    <property type="match status" value="1"/>
</dbReference>
<feature type="coiled-coil region" evidence="1">
    <location>
        <begin position="952"/>
        <end position="979"/>
    </location>
</feature>
<evidence type="ECO:0000256" key="1">
    <source>
        <dbReference type="SAM" id="Coils"/>
    </source>
</evidence>
<dbReference type="InterPro" id="IPR046496">
    <property type="entry name" value="DUF6589"/>
</dbReference>